<accession>Q6BIN1</accession>
<dbReference type="VEuPathDB" id="FungiDB:DEHA2G09042g"/>
<dbReference type="Proteomes" id="UP000000599">
    <property type="component" value="Chromosome G"/>
</dbReference>
<dbReference type="OMA" id="IYRTHER"/>
<protein>
    <submittedName>
        <fullName evidence="1">DEHA2G09042p</fullName>
    </submittedName>
</protein>
<reference evidence="1 2" key="1">
    <citation type="journal article" date="2004" name="Nature">
        <title>Genome evolution in yeasts.</title>
        <authorList>
            <consortium name="Genolevures"/>
            <person name="Dujon B."/>
            <person name="Sherman D."/>
            <person name="Fischer G."/>
            <person name="Durrens P."/>
            <person name="Casaregola S."/>
            <person name="Lafontaine I."/>
            <person name="de Montigny J."/>
            <person name="Marck C."/>
            <person name="Neuveglise C."/>
            <person name="Talla E."/>
            <person name="Goffard N."/>
            <person name="Frangeul L."/>
            <person name="Aigle M."/>
            <person name="Anthouard V."/>
            <person name="Babour A."/>
            <person name="Barbe V."/>
            <person name="Barnay S."/>
            <person name="Blanchin S."/>
            <person name="Beckerich J.M."/>
            <person name="Beyne E."/>
            <person name="Bleykasten C."/>
            <person name="Boisrame A."/>
            <person name="Boyer J."/>
            <person name="Cattolico L."/>
            <person name="Confanioleri F."/>
            <person name="de Daruvar A."/>
            <person name="Despons L."/>
            <person name="Fabre E."/>
            <person name="Fairhead C."/>
            <person name="Ferry-Dumazet H."/>
            <person name="Groppi A."/>
            <person name="Hantraye F."/>
            <person name="Hennequin C."/>
            <person name="Jauniaux N."/>
            <person name="Joyet P."/>
            <person name="Kachouri R."/>
            <person name="Kerrest A."/>
            <person name="Koszul R."/>
            <person name="Lemaire M."/>
            <person name="Lesur I."/>
            <person name="Ma L."/>
            <person name="Muller H."/>
            <person name="Nicaud J.M."/>
            <person name="Nikolski M."/>
            <person name="Oztas S."/>
            <person name="Ozier-Kalogeropoulos O."/>
            <person name="Pellenz S."/>
            <person name="Potier S."/>
            <person name="Richard G.F."/>
            <person name="Straub M.L."/>
            <person name="Suleau A."/>
            <person name="Swennene D."/>
            <person name="Tekaia F."/>
            <person name="Wesolowski-Louvel M."/>
            <person name="Westhof E."/>
            <person name="Wirth B."/>
            <person name="Zeniou-Meyer M."/>
            <person name="Zivanovic I."/>
            <person name="Bolotin-Fukuhara M."/>
            <person name="Thierry A."/>
            <person name="Bouchier C."/>
            <person name="Caudron B."/>
            <person name="Scarpelli C."/>
            <person name="Gaillardin C."/>
            <person name="Weissenbach J."/>
            <person name="Wincker P."/>
            <person name="Souciet J.L."/>
        </authorList>
    </citation>
    <scope>NUCLEOTIDE SEQUENCE [LARGE SCALE GENOMIC DNA]</scope>
    <source>
        <strain evidence="2">ATCC 36239 / CBS 767 / BCRC 21394 / JCM 1990 / NBRC 0083 / IGC 2968</strain>
    </source>
</reference>
<dbReference type="RefSeq" id="XP_461940.2">
    <property type="nucleotide sequence ID" value="XM_461940.2"/>
</dbReference>
<sequence>MKMAKIIQVNRLIIRQFSSNTSLQAFKSRNFDKALSLEEFMFRAKVKSTYRKLIRIIYRTHEREELLRYAKHEFTMSNQVSDLSQRRYLLNDGVNKINQMLAMMNLQGSKISND</sequence>
<dbReference type="AlphaFoldDB" id="Q6BIN1"/>
<dbReference type="InParanoid" id="Q6BIN1"/>
<dbReference type="OrthoDB" id="74240at2759"/>
<dbReference type="HOGENOM" id="CLU_170487_0_0_1"/>
<keyword evidence="2" id="KW-1185">Reference proteome</keyword>
<dbReference type="KEGG" id="dha:DEHA2G09042g"/>
<organism evidence="1 2">
    <name type="scientific">Debaryomyces hansenii (strain ATCC 36239 / CBS 767 / BCRC 21394 / JCM 1990 / NBRC 0083 / IGC 2968)</name>
    <name type="common">Yeast</name>
    <name type="synonym">Torulaspora hansenii</name>
    <dbReference type="NCBI Taxonomy" id="284592"/>
    <lineage>
        <taxon>Eukaryota</taxon>
        <taxon>Fungi</taxon>
        <taxon>Dikarya</taxon>
        <taxon>Ascomycota</taxon>
        <taxon>Saccharomycotina</taxon>
        <taxon>Pichiomycetes</taxon>
        <taxon>Debaryomycetaceae</taxon>
        <taxon>Debaryomyces</taxon>
    </lineage>
</organism>
<dbReference type="eggNOG" id="ENOG502T63W">
    <property type="taxonomic scope" value="Eukaryota"/>
</dbReference>
<evidence type="ECO:0000313" key="2">
    <source>
        <dbReference type="Proteomes" id="UP000000599"/>
    </source>
</evidence>
<dbReference type="EMBL" id="CR382139">
    <property type="protein sequence ID" value="CAG90408.2"/>
    <property type="molecule type" value="Genomic_DNA"/>
</dbReference>
<gene>
    <name evidence="1" type="ordered locus">DEHA2G09042g</name>
</gene>
<proteinExistence type="predicted"/>
<dbReference type="GeneID" id="2904829"/>
<dbReference type="STRING" id="284592.Q6BIN1"/>
<name>Q6BIN1_DEBHA</name>
<evidence type="ECO:0000313" key="1">
    <source>
        <dbReference type="EMBL" id="CAG90408.2"/>
    </source>
</evidence>